<reference evidence="2 3" key="1">
    <citation type="submission" date="2017-03" db="EMBL/GenBank/DDBJ databases">
        <title>Genome sequence of Clostridium oryzae DSM 28571.</title>
        <authorList>
            <person name="Poehlein A."/>
            <person name="Daniel R."/>
        </authorList>
    </citation>
    <scope>NUCLEOTIDE SEQUENCE [LARGE SCALE GENOMIC DNA]</scope>
    <source>
        <strain evidence="2 3">DSM 28571</strain>
    </source>
</reference>
<dbReference type="EMBL" id="MZGV01000017">
    <property type="protein sequence ID" value="OPJ62119.1"/>
    <property type="molecule type" value="Genomic_DNA"/>
</dbReference>
<dbReference type="Proteomes" id="UP000190080">
    <property type="component" value="Unassembled WGS sequence"/>
</dbReference>
<dbReference type="CDD" id="cd05403">
    <property type="entry name" value="NT_KNTase_like"/>
    <property type="match status" value="1"/>
</dbReference>
<evidence type="ECO:0000313" key="3">
    <source>
        <dbReference type="Proteomes" id="UP000190080"/>
    </source>
</evidence>
<evidence type="ECO:0000313" key="2">
    <source>
        <dbReference type="EMBL" id="OPJ62119.1"/>
    </source>
</evidence>
<dbReference type="SUPFAM" id="SSF81301">
    <property type="entry name" value="Nucleotidyltransferase"/>
    <property type="match status" value="1"/>
</dbReference>
<name>A0A1V4IQF0_9CLOT</name>
<dbReference type="STRING" id="1450648.CLORY_19420"/>
<keyword evidence="2" id="KW-0808">Transferase</keyword>
<dbReference type="AlphaFoldDB" id="A0A1V4IQF0"/>
<protein>
    <submittedName>
        <fullName evidence="2">Nucleotidyltransferase domain protein</fullName>
    </submittedName>
</protein>
<dbReference type="GO" id="GO:0016740">
    <property type="term" value="F:transferase activity"/>
    <property type="evidence" value="ECO:0007669"/>
    <property type="project" value="UniProtKB-KW"/>
</dbReference>
<dbReference type="InterPro" id="IPR043519">
    <property type="entry name" value="NT_sf"/>
</dbReference>
<sequence length="100" mass="11784">MINVTETELDIILEILRRYVPDCEVRVFGSRYKGTQKRYSDLDLVILGKEKLDWQLVYDIKEAFQESELTYRVDVLDWNSISSEFQKVINQGYEVIKTSG</sequence>
<feature type="domain" description="Polymerase beta nucleotidyltransferase" evidence="1">
    <location>
        <begin position="25"/>
        <end position="96"/>
    </location>
</feature>
<gene>
    <name evidence="2" type="ORF">CLORY_19420</name>
</gene>
<dbReference type="Gene3D" id="3.30.460.10">
    <property type="entry name" value="Beta Polymerase, domain 2"/>
    <property type="match status" value="1"/>
</dbReference>
<proteinExistence type="predicted"/>
<organism evidence="2 3">
    <name type="scientific">Clostridium oryzae</name>
    <dbReference type="NCBI Taxonomy" id="1450648"/>
    <lineage>
        <taxon>Bacteria</taxon>
        <taxon>Bacillati</taxon>
        <taxon>Bacillota</taxon>
        <taxon>Clostridia</taxon>
        <taxon>Eubacteriales</taxon>
        <taxon>Clostridiaceae</taxon>
        <taxon>Clostridium</taxon>
    </lineage>
</organism>
<dbReference type="Pfam" id="PF18765">
    <property type="entry name" value="Polbeta"/>
    <property type="match status" value="1"/>
</dbReference>
<evidence type="ECO:0000259" key="1">
    <source>
        <dbReference type="Pfam" id="PF18765"/>
    </source>
</evidence>
<keyword evidence="3" id="KW-1185">Reference proteome</keyword>
<comment type="caution">
    <text evidence="2">The sequence shown here is derived from an EMBL/GenBank/DDBJ whole genome shotgun (WGS) entry which is preliminary data.</text>
</comment>
<dbReference type="RefSeq" id="WP_079423732.1">
    <property type="nucleotide sequence ID" value="NZ_MZGV01000017.1"/>
</dbReference>
<accession>A0A1V4IQF0</accession>
<dbReference type="InterPro" id="IPR041633">
    <property type="entry name" value="Polbeta"/>
</dbReference>
<dbReference type="OrthoDB" id="9808659at2"/>